<dbReference type="InterPro" id="IPR004839">
    <property type="entry name" value="Aminotransferase_I/II_large"/>
</dbReference>
<dbReference type="InterPro" id="IPR000524">
    <property type="entry name" value="Tscrpt_reg_HTH_GntR"/>
</dbReference>
<evidence type="ECO:0000256" key="2">
    <source>
        <dbReference type="ARBA" id="ARBA00022898"/>
    </source>
</evidence>
<evidence type="ECO:0000256" key="4">
    <source>
        <dbReference type="ARBA" id="ARBA00023125"/>
    </source>
</evidence>
<gene>
    <name evidence="8" type="ORF">KZJ38_17900</name>
</gene>
<evidence type="ECO:0000256" key="3">
    <source>
        <dbReference type="ARBA" id="ARBA00023015"/>
    </source>
</evidence>
<dbReference type="SUPFAM" id="SSF53383">
    <property type="entry name" value="PLP-dependent transferases"/>
    <property type="match status" value="1"/>
</dbReference>
<organism evidence="8 9">
    <name type="scientific">Paraburkholderia edwinii</name>
    <dbReference type="NCBI Taxonomy" id="2861782"/>
    <lineage>
        <taxon>Bacteria</taxon>
        <taxon>Pseudomonadati</taxon>
        <taxon>Pseudomonadota</taxon>
        <taxon>Betaproteobacteria</taxon>
        <taxon>Burkholderiales</taxon>
        <taxon>Burkholderiaceae</taxon>
        <taxon>Paraburkholderia</taxon>
    </lineage>
</organism>
<keyword evidence="4" id="KW-0238">DNA-binding</keyword>
<name>A0ABX8UH12_9BURK</name>
<dbReference type="GO" id="GO:0008483">
    <property type="term" value="F:transaminase activity"/>
    <property type="evidence" value="ECO:0007669"/>
    <property type="project" value="UniProtKB-KW"/>
</dbReference>
<dbReference type="Gene3D" id="3.40.640.10">
    <property type="entry name" value="Type I PLP-dependent aspartate aminotransferase-like (Major domain)"/>
    <property type="match status" value="1"/>
</dbReference>
<dbReference type="InterPro" id="IPR015421">
    <property type="entry name" value="PyrdxlP-dep_Trfase_major"/>
</dbReference>
<evidence type="ECO:0000313" key="8">
    <source>
        <dbReference type="EMBL" id="QYD68133.1"/>
    </source>
</evidence>
<evidence type="ECO:0000256" key="6">
    <source>
        <dbReference type="SAM" id="MobiDB-lite"/>
    </source>
</evidence>
<dbReference type="Pfam" id="PF00155">
    <property type="entry name" value="Aminotran_1_2"/>
    <property type="match status" value="1"/>
</dbReference>
<dbReference type="CDD" id="cd07377">
    <property type="entry name" value="WHTH_GntR"/>
    <property type="match status" value="1"/>
</dbReference>
<keyword evidence="2" id="KW-0663">Pyridoxal phosphate</keyword>
<dbReference type="RefSeq" id="WP_219797526.1">
    <property type="nucleotide sequence ID" value="NZ_CP080095.1"/>
</dbReference>
<dbReference type="PANTHER" id="PTHR46577">
    <property type="entry name" value="HTH-TYPE TRANSCRIPTIONAL REGULATORY PROTEIN GABR"/>
    <property type="match status" value="1"/>
</dbReference>
<dbReference type="EMBL" id="CP080095">
    <property type="protein sequence ID" value="QYD68133.1"/>
    <property type="molecule type" value="Genomic_DNA"/>
</dbReference>
<keyword evidence="9" id="KW-1185">Reference proteome</keyword>
<evidence type="ECO:0000313" key="9">
    <source>
        <dbReference type="Proteomes" id="UP000826462"/>
    </source>
</evidence>
<dbReference type="Pfam" id="PF00392">
    <property type="entry name" value="GntR"/>
    <property type="match status" value="1"/>
</dbReference>
<accession>A0ABX8UH12</accession>
<dbReference type="CDD" id="cd00609">
    <property type="entry name" value="AAT_like"/>
    <property type="match status" value="1"/>
</dbReference>
<comment type="similarity">
    <text evidence="1">In the C-terminal section; belongs to the class-I pyridoxal-phosphate-dependent aminotransferase family.</text>
</comment>
<dbReference type="InterPro" id="IPR036388">
    <property type="entry name" value="WH-like_DNA-bd_sf"/>
</dbReference>
<dbReference type="Gene3D" id="1.10.10.10">
    <property type="entry name" value="Winged helix-like DNA-binding domain superfamily/Winged helix DNA-binding domain"/>
    <property type="match status" value="1"/>
</dbReference>
<sequence length="489" mass="53110">MNPSTTVAKVSPLASPIASPPASPISPLDPAAAVPFYRQIYDRFRNAIASGVLKPGDRIPSARALTKELGLARGTIEAAYSLLAAEGYIVARGQAGTIVTPGLKPRLPASNALPEVRRTMAPPGVHFNALLPFQMGLPALDEFPRKIWARVAARSVRAMQPVDMDHPSNAGLQALRTEIAAYLQVSRGINCSPSQVFVTSGYRHTLELIAYALLKPGDKVWLENPGYPPTRELLRRLNMAAVPVRVDAEGIVVAEALKSAPRARAAVVTPAHQSPLCVSLSLPRRVALLDWATRNNAWIIEDDYDGEYRYVSRPLPALKSLDRDGRVLYAGTFSKVLFPSLRLAYLVVPHAQVEHFEQTIQALSGGGPDLTQAIVTAFIKEGHFARHIQRMRKLYAERREAAAAGLAAVLGKHVLVEAQPGGMHLVLRLNGRRSDRRLAARMAEDGLFASALNDWTMDGEAMSAVLVGFTNIDSEHTAEQLAARILKLL</sequence>
<reference evidence="8 9" key="1">
    <citation type="submission" date="2021-07" db="EMBL/GenBank/DDBJ databases">
        <title>Paraburkholderia edwinii protects Aspergillus sp. from phenazines by acting as a toxin sponge.</title>
        <authorList>
            <person name="Dahlstrom K.M."/>
            <person name="Newman D.K."/>
        </authorList>
    </citation>
    <scope>NUCLEOTIDE SEQUENCE [LARGE SCALE GENOMIC DNA]</scope>
    <source>
        <strain evidence="8 9">Pe01</strain>
    </source>
</reference>
<feature type="domain" description="HTH gntR-type" evidence="7">
    <location>
        <begin position="34"/>
        <end position="102"/>
    </location>
</feature>
<dbReference type="InterPro" id="IPR036390">
    <property type="entry name" value="WH_DNA-bd_sf"/>
</dbReference>
<dbReference type="SUPFAM" id="SSF46785">
    <property type="entry name" value="Winged helix' DNA-binding domain"/>
    <property type="match status" value="1"/>
</dbReference>
<keyword evidence="3" id="KW-0805">Transcription regulation</keyword>
<dbReference type="SMART" id="SM00345">
    <property type="entry name" value="HTH_GNTR"/>
    <property type="match status" value="1"/>
</dbReference>
<dbReference type="PROSITE" id="PS50949">
    <property type="entry name" value="HTH_GNTR"/>
    <property type="match status" value="1"/>
</dbReference>
<feature type="region of interest" description="Disordered" evidence="6">
    <location>
        <begin position="1"/>
        <end position="22"/>
    </location>
</feature>
<proteinExistence type="inferred from homology"/>
<dbReference type="InterPro" id="IPR051446">
    <property type="entry name" value="HTH_trans_reg/aminotransferase"/>
</dbReference>
<protein>
    <submittedName>
        <fullName evidence="8">PLP-dependent aminotransferase family protein</fullName>
    </submittedName>
</protein>
<keyword evidence="8" id="KW-0808">Transferase</keyword>
<keyword evidence="5" id="KW-0804">Transcription</keyword>
<dbReference type="Proteomes" id="UP000826462">
    <property type="component" value="Chromosome 1"/>
</dbReference>
<keyword evidence="8" id="KW-0032">Aminotransferase</keyword>
<dbReference type="PANTHER" id="PTHR46577:SF1">
    <property type="entry name" value="HTH-TYPE TRANSCRIPTIONAL REGULATORY PROTEIN GABR"/>
    <property type="match status" value="1"/>
</dbReference>
<dbReference type="PRINTS" id="PR00035">
    <property type="entry name" value="HTHGNTR"/>
</dbReference>
<dbReference type="InterPro" id="IPR015424">
    <property type="entry name" value="PyrdxlP-dep_Trfase"/>
</dbReference>
<evidence type="ECO:0000256" key="5">
    <source>
        <dbReference type="ARBA" id="ARBA00023163"/>
    </source>
</evidence>
<evidence type="ECO:0000256" key="1">
    <source>
        <dbReference type="ARBA" id="ARBA00005384"/>
    </source>
</evidence>
<evidence type="ECO:0000259" key="7">
    <source>
        <dbReference type="PROSITE" id="PS50949"/>
    </source>
</evidence>